<evidence type="ECO:0000259" key="10">
    <source>
        <dbReference type="PROSITE" id="PS50173"/>
    </source>
</evidence>
<reference evidence="11 12" key="1">
    <citation type="submission" date="2016-04" db="EMBL/GenBank/DDBJ databases">
        <title>Draft genome sequence of freshwater magnetotactic bacteria Magnetospirillum marisnigri SP-1 and Magnetospirillum moscoviense BB-1.</title>
        <authorList>
            <person name="Koziaeva V."/>
            <person name="Dziuba M.V."/>
            <person name="Ivanov T.M."/>
            <person name="Kuznetsov B."/>
            <person name="Grouzdev D.S."/>
        </authorList>
    </citation>
    <scope>NUCLEOTIDE SEQUENCE [LARGE SCALE GENOMIC DNA]</scope>
    <source>
        <strain evidence="11 12">BB-1</strain>
    </source>
</reference>
<dbReference type="GO" id="GO:0009432">
    <property type="term" value="P:SOS response"/>
    <property type="evidence" value="ECO:0007669"/>
    <property type="project" value="UniProtKB-KW"/>
</dbReference>
<evidence type="ECO:0000256" key="4">
    <source>
        <dbReference type="ARBA" id="ARBA00022763"/>
    </source>
</evidence>
<dbReference type="InterPro" id="IPR017961">
    <property type="entry name" value="DNA_pol_Y-fam_little_finger"/>
</dbReference>
<evidence type="ECO:0000256" key="2">
    <source>
        <dbReference type="ARBA" id="ARBA00011245"/>
    </source>
</evidence>
<evidence type="ECO:0000313" key="12">
    <source>
        <dbReference type="Proteomes" id="UP000078543"/>
    </source>
</evidence>
<dbReference type="GO" id="GO:0003887">
    <property type="term" value="F:DNA-directed DNA polymerase activity"/>
    <property type="evidence" value="ECO:0007669"/>
    <property type="project" value="TreeGrafter"/>
</dbReference>
<keyword evidence="6" id="KW-0234">DNA repair</keyword>
<dbReference type="PANTHER" id="PTHR11076">
    <property type="entry name" value="DNA REPAIR POLYMERASE UMUC / TRANSFERASE FAMILY MEMBER"/>
    <property type="match status" value="1"/>
</dbReference>
<dbReference type="Pfam" id="PF13438">
    <property type="entry name" value="DUF4113"/>
    <property type="match status" value="1"/>
</dbReference>
<dbReference type="PANTHER" id="PTHR11076:SF34">
    <property type="entry name" value="PROTEIN UMUC"/>
    <property type="match status" value="1"/>
</dbReference>
<dbReference type="RefSeq" id="WP_068504518.1">
    <property type="nucleotide sequence ID" value="NZ_LWQU01000196.1"/>
</dbReference>
<dbReference type="CDD" id="cd01700">
    <property type="entry name" value="PolY_Pol_V_umuC"/>
    <property type="match status" value="1"/>
</dbReference>
<dbReference type="Pfam" id="PF00817">
    <property type="entry name" value="IMS"/>
    <property type="match status" value="1"/>
</dbReference>
<dbReference type="OrthoDB" id="9808813at2"/>
<accession>A0A178M6V7</accession>
<name>A0A178M6V7_9PROT</name>
<dbReference type="EC" id="2.7.7.7" evidence="3"/>
<dbReference type="GO" id="GO:0042276">
    <property type="term" value="P:error-prone translesion synthesis"/>
    <property type="evidence" value="ECO:0007669"/>
    <property type="project" value="TreeGrafter"/>
</dbReference>
<keyword evidence="11" id="KW-0808">Transferase</keyword>
<dbReference type="Proteomes" id="UP000078543">
    <property type="component" value="Unassembled WGS sequence"/>
</dbReference>
<comment type="caution">
    <text evidence="11">The sequence shown here is derived from an EMBL/GenBank/DDBJ whole genome shotgun (WGS) entry which is preliminary data.</text>
</comment>
<dbReference type="Pfam" id="PF11799">
    <property type="entry name" value="IMS_C"/>
    <property type="match status" value="1"/>
</dbReference>
<dbReference type="AlphaFoldDB" id="A0A178M6V7"/>
<evidence type="ECO:0000256" key="3">
    <source>
        <dbReference type="ARBA" id="ARBA00012417"/>
    </source>
</evidence>
<evidence type="ECO:0000256" key="7">
    <source>
        <dbReference type="ARBA" id="ARBA00023236"/>
    </source>
</evidence>
<proteinExistence type="inferred from homology"/>
<keyword evidence="12" id="KW-1185">Reference proteome</keyword>
<keyword evidence="5" id="KW-0741">SOS mutagenesis</keyword>
<dbReference type="GO" id="GO:0005829">
    <property type="term" value="C:cytosol"/>
    <property type="evidence" value="ECO:0007669"/>
    <property type="project" value="TreeGrafter"/>
</dbReference>
<dbReference type="InterPro" id="IPR043502">
    <property type="entry name" value="DNA/RNA_pol_sf"/>
</dbReference>
<dbReference type="InterPro" id="IPR025188">
    <property type="entry name" value="DUF4113"/>
</dbReference>
<dbReference type="PROSITE" id="PS50173">
    <property type="entry name" value="UMUC"/>
    <property type="match status" value="1"/>
</dbReference>
<evidence type="ECO:0000256" key="8">
    <source>
        <dbReference type="ARBA" id="ARBA00025589"/>
    </source>
</evidence>
<comment type="catalytic activity">
    <reaction evidence="9">
        <text>DNA(n) + a 2'-deoxyribonucleoside 5'-triphosphate = DNA(n+1) + diphosphate</text>
        <dbReference type="Rhea" id="RHEA:22508"/>
        <dbReference type="Rhea" id="RHEA-COMP:17339"/>
        <dbReference type="Rhea" id="RHEA-COMP:17340"/>
        <dbReference type="ChEBI" id="CHEBI:33019"/>
        <dbReference type="ChEBI" id="CHEBI:61560"/>
        <dbReference type="ChEBI" id="CHEBI:173112"/>
        <dbReference type="EC" id="2.7.7.7"/>
    </reaction>
</comment>
<dbReference type="EMBL" id="LWQU01000196">
    <property type="protein sequence ID" value="OAN44490.1"/>
    <property type="molecule type" value="Genomic_DNA"/>
</dbReference>
<organism evidence="11 12">
    <name type="scientific">Magnetospirillum moscoviense</name>
    <dbReference type="NCBI Taxonomy" id="1437059"/>
    <lineage>
        <taxon>Bacteria</taxon>
        <taxon>Pseudomonadati</taxon>
        <taxon>Pseudomonadota</taxon>
        <taxon>Alphaproteobacteria</taxon>
        <taxon>Rhodospirillales</taxon>
        <taxon>Rhodospirillaceae</taxon>
        <taxon>Magnetospirillum</taxon>
    </lineage>
</organism>
<evidence type="ECO:0000256" key="9">
    <source>
        <dbReference type="ARBA" id="ARBA00049244"/>
    </source>
</evidence>
<dbReference type="STRING" id="1437059.A6A05_04825"/>
<dbReference type="InterPro" id="IPR043128">
    <property type="entry name" value="Rev_trsase/Diguanyl_cyclase"/>
</dbReference>
<evidence type="ECO:0000256" key="6">
    <source>
        <dbReference type="ARBA" id="ARBA00023204"/>
    </source>
</evidence>
<dbReference type="GO" id="GO:0006281">
    <property type="term" value="P:DNA repair"/>
    <property type="evidence" value="ECO:0007669"/>
    <property type="project" value="UniProtKB-KW"/>
</dbReference>
<sequence length="425" mass="45910">MAVYALVDCNNFYVSCERAFNPALEGKPVVVLSNNDGCAVARSAEAKTLGVPMGEPAFKLRDLAEKQGLIMLSSNYALYGDMSERVMSVLATFSPGAEVYSIDECFLDLDGLPVDDMTAWSHQIRATVRRWTGIPVSVGIGTTKTLAKLANRMAKKSPRTNGVLDLAGHLEWVTPALKQTPVGDVWGIGRQYAAHCGVNGIRTAFDLTKASDGWIKKTMGAVGLRTVMELRGTPVHTLDTAPSDKHTTCCSRSFGESVIEFQQVHDAVLTFASRATEKIRGEGLVAGAVQVFAYTDRFRPDQPQFSLNSMIRLSPPTSSTPHIIGAALKGLKSAWRDGYAYKKAGVIMLDLVRPEDVPRDLFSPPPESGARPTALMAALDGINSKLGKGAVGYGLAPKDAPWQMRCGNRTPSYTTNWDDLPVVKA</sequence>
<dbReference type="InterPro" id="IPR001126">
    <property type="entry name" value="UmuC"/>
</dbReference>
<keyword evidence="7" id="KW-0742">SOS response</keyword>
<gene>
    <name evidence="11" type="ORF">A6A05_04825</name>
</gene>
<dbReference type="SUPFAM" id="SSF56672">
    <property type="entry name" value="DNA/RNA polymerases"/>
    <property type="match status" value="1"/>
</dbReference>
<dbReference type="Gene3D" id="3.30.70.270">
    <property type="match status" value="1"/>
</dbReference>
<evidence type="ECO:0000313" key="11">
    <source>
        <dbReference type="EMBL" id="OAN44490.1"/>
    </source>
</evidence>
<dbReference type="InterPro" id="IPR050116">
    <property type="entry name" value="DNA_polymerase-Y"/>
</dbReference>
<dbReference type="Gene3D" id="3.40.1170.60">
    <property type="match status" value="1"/>
</dbReference>
<evidence type="ECO:0000256" key="1">
    <source>
        <dbReference type="ARBA" id="ARBA00010945"/>
    </source>
</evidence>
<comment type="similarity">
    <text evidence="1">Belongs to the DNA polymerase type-Y family.</text>
</comment>
<comment type="function">
    <text evidence="8">Poorly processive, error-prone DNA polymerase involved in untargeted mutagenesis. Copies undamaged DNA at stalled replication forks, which arise in vivo from mismatched or misaligned primer ends. These misaligned primers can be extended by PolIV. Exhibits no 3'-5' exonuclease (proofreading) activity. May be involved in translesional synthesis, in conjunction with the beta clamp from PolIII.</text>
</comment>
<evidence type="ECO:0000256" key="5">
    <source>
        <dbReference type="ARBA" id="ARBA00023199"/>
    </source>
</evidence>
<keyword evidence="4" id="KW-0227">DNA damage</keyword>
<feature type="domain" description="UmuC" evidence="10">
    <location>
        <begin position="4"/>
        <end position="189"/>
    </location>
</feature>
<dbReference type="GO" id="GO:0003684">
    <property type="term" value="F:damaged DNA binding"/>
    <property type="evidence" value="ECO:0007669"/>
    <property type="project" value="InterPro"/>
</dbReference>
<protein>
    <recommendedName>
        <fullName evidence="3">DNA-directed DNA polymerase</fullName>
        <ecNumber evidence="3">2.7.7.7</ecNumber>
    </recommendedName>
</protein>
<comment type="subunit">
    <text evidence="2">Monomer.</text>
</comment>